<proteinExistence type="predicted"/>
<dbReference type="RefSeq" id="WP_085640102.1">
    <property type="nucleotide sequence ID" value="NZ_JARXOD010000009.1"/>
</dbReference>
<gene>
    <name evidence="2" type="ORF">B9D04_10770</name>
</gene>
<dbReference type="AlphaFoldDB" id="A0A1X4JIS7"/>
<evidence type="ECO:0000256" key="1">
    <source>
        <dbReference type="SAM" id="SignalP"/>
    </source>
</evidence>
<keyword evidence="1" id="KW-0732">Signal</keyword>
<feature type="chain" id="PRO_5010875301" evidence="1">
    <location>
        <begin position="27"/>
        <end position="220"/>
    </location>
</feature>
<protein>
    <submittedName>
        <fullName evidence="2">Uncharacterized protein</fullName>
    </submittedName>
</protein>
<dbReference type="Proteomes" id="UP000193588">
    <property type="component" value="Unassembled WGS sequence"/>
</dbReference>
<reference evidence="2 3" key="1">
    <citation type="submission" date="2017-04" db="EMBL/GenBank/DDBJ databases">
        <title>The genome sequence of Weissella cibaria isolated from wild Drosophila.</title>
        <authorList>
            <person name="Ricks N.J."/>
            <person name="Carroll C."/>
            <person name="Walters A."/>
            <person name="Newell P.D."/>
            <person name="Chaston J.M."/>
        </authorList>
    </citation>
    <scope>NUCLEOTIDE SEQUENCE [LARGE SCALE GENOMIC DNA]</scope>
    <source>
        <strain evidence="2 3">DmW_103</strain>
    </source>
</reference>
<evidence type="ECO:0000313" key="3">
    <source>
        <dbReference type="Proteomes" id="UP000193588"/>
    </source>
</evidence>
<organism evidence="2 3">
    <name type="scientific">Weissella cibaria</name>
    <dbReference type="NCBI Taxonomy" id="137591"/>
    <lineage>
        <taxon>Bacteria</taxon>
        <taxon>Bacillati</taxon>
        <taxon>Bacillota</taxon>
        <taxon>Bacilli</taxon>
        <taxon>Lactobacillales</taxon>
        <taxon>Lactobacillaceae</taxon>
        <taxon>Weissella</taxon>
    </lineage>
</organism>
<evidence type="ECO:0000313" key="2">
    <source>
        <dbReference type="EMBL" id="OSP88641.1"/>
    </source>
</evidence>
<sequence>MQLKRLGLSLVVVTAMILFTTSNVQAADQETERIKQLDTTLEQAQEVTLVQKFFRLSTSYDVRVAGKSVGTLTGDFWHPFGDTLALETPAGDVAYREHQSRRLLALSIARGGVFATADGTYDGALREKVWALFFHQYQFLDKSGDIVGQSRRNPFHLFATSYRITDNNGKRLYTATTERWHLTKQIKIKQVRSSKQINMKKAVMVTAIEEAIDEAKRSKR</sequence>
<feature type="signal peptide" evidence="1">
    <location>
        <begin position="1"/>
        <end position="26"/>
    </location>
</feature>
<accession>A0A1X4JIS7</accession>
<name>A0A1X4JIS7_9LACO</name>
<comment type="caution">
    <text evidence="2">The sequence shown here is derived from an EMBL/GenBank/DDBJ whole genome shotgun (WGS) entry which is preliminary data.</text>
</comment>
<dbReference type="EMBL" id="NDXJ01000017">
    <property type="protein sequence ID" value="OSP88641.1"/>
    <property type="molecule type" value="Genomic_DNA"/>
</dbReference>